<comment type="similarity">
    <text evidence="4 5">Belongs to the LipB family.</text>
</comment>
<dbReference type="CDD" id="cd16444">
    <property type="entry name" value="LipB"/>
    <property type="match status" value="1"/>
</dbReference>
<dbReference type="Pfam" id="PF21948">
    <property type="entry name" value="LplA-B_cat"/>
    <property type="match status" value="1"/>
</dbReference>
<dbReference type="GO" id="GO:0033819">
    <property type="term" value="F:lipoyl(octanoyl) transferase activity"/>
    <property type="evidence" value="ECO:0007669"/>
    <property type="project" value="UniProtKB-EC"/>
</dbReference>
<dbReference type="EMBL" id="CP133772">
    <property type="protein sequence ID" value="WYX99968.1"/>
    <property type="molecule type" value="Genomic_DNA"/>
</dbReference>
<evidence type="ECO:0000313" key="10">
    <source>
        <dbReference type="EMBL" id="WYX99968.1"/>
    </source>
</evidence>
<dbReference type="InterPro" id="IPR000544">
    <property type="entry name" value="Octanoyltransferase"/>
</dbReference>
<dbReference type="GO" id="GO:0009249">
    <property type="term" value="P:protein lipoylation"/>
    <property type="evidence" value="ECO:0007669"/>
    <property type="project" value="InterPro"/>
</dbReference>
<dbReference type="EC" id="2.3.1.181" evidence="4"/>
<keyword evidence="2 4" id="KW-0808">Transferase</keyword>
<feature type="binding site" evidence="4 7">
    <location>
        <begin position="64"/>
        <end position="71"/>
    </location>
    <ligand>
        <name>substrate</name>
    </ligand>
</feature>
<comment type="function">
    <text evidence="4 5">Catalyzes the transfer of endogenously produced octanoic acid from octanoyl-acyl-carrier-protein onto the lipoyl domains of lipoate-dependent enzymes. Lipoyl-ACP can also act as a substrate although octanoyl-ACP is likely to be the physiological substrate.</text>
</comment>
<dbReference type="InterPro" id="IPR045864">
    <property type="entry name" value="aa-tRNA-synth_II/BPL/LPL"/>
</dbReference>
<dbReference type="PROSITE" id="PS01313">
    <property type="entry name" value="LIPB"/>
    <property type="match status" value="1"/>
</dbReference>
<evidence type="ECO:0000259" key="9">
    <source>
        <dbReference type="PROSITE" id="PS51733"/>
    </source>
</evidence>
<dbReference type="Proteomes" id="UP001451606">
    <property type="component" value="Chromosome"/>
</dbReference>
<evidence type="ECO:0000256" key="8">
    <source>
        <dbReference type="PIRSR" id="PIRSR016262-3"/>
    </source>
</evidence>
<dbReference type="KEGG" id="omr:OXIME_000514"/>
<comment type="pathway">
    <text evidence="1 4 5">Protein modification; protein lipoylation via endogenous pathway; protein N(6)-(lipoyl)lysine from octanoyl-[acyl-carrier-protein]: step 1/2.</text>
</comment>
<feature type="binding site" evidence="4 7">
    <location>
        <begin position="132"/>
        <end position="134"/>
    </location>
    <ligand>
        <name>substrate</name>
    </ligand>
</feature>
<dbReference type="HAMAP" id="MF_00013">
    <property type="entry name" value="LipB"/>
    <property type="match status" value="1"/>
</dbReference>
<dbReference type="SUPFAM" id="SSF55681">
    <property type="entry name" value="Class II aaRS and biotin synthetases"/>
    <property type="match status" value="1"/>
</dbReference>
<evidence type="ECO:0000256" key="4">
    <source>
        <dbReference type="HAMAP-Rule" id="MF_00013"/>
    </source>
</evidence>
<keyword evidence="11" id="KW-1185">Reference proteome</keyword>
<dbReference type="GeneID" id="95967241"/>
<dbReference type="PANTHER" id="PTHR10993:SF7">
    <property type="entry name" value="LIPOYLTRANSFERASE 2, MITOCHONDRIAL-RELATED"/>
    <property type="match status" value="1"/>
</dbReference>
<evidence type="ECO:0000256" key="5">
    <source>
        <dbReference type="PIRNR" id="PIRNR016262"/>
    </source>
</evidence>
<dbReference type="GO" id="GO:0005737">
    <property type="term" value="C:cytoplasm"/>
    <property type="evidence" value="ECO:0007669"/>
    <property type="project" value="UniProtKB-SubCell"/>
</dbReference>
<sequence>MILNLGKLNYVESLSVQRKLNQLRNEGRIEDSMIVVEHPEVYTAGIHWVPGAEADGLDVVKVERGGSITYHGPGQLITYYIVNLKERNINVLNLINKIQECSIKLLGMWGIGADPRLGKETGIWAGEKKIASIGLAVKGFSTLHGCALNVSTDLSNFYRIQPCDFHPEVMTSMERILKKPVDLDKVKKQYMDISQEKLGMGEIIKNKGGFENLNELLSGTVL</sequence>
<dbReference type="RefSeq" id="WP_393971925.1">
    <property type="nucleotide sequence ID" value="NZ_CP133772.1"/>
</dbReference>
<feature type="domain" description="BPL/LPL catalytic" evidence="9">
    <location>
        <begin position="27"/>
        <end position="202"/>
    </location>
</feature>
<dbReference type="InterPro" id="IPR020605">
    <property type="entry name" value="Octanoyltransferase_CS"/>
</dbReference>
<protein>
    <recommendedName>
        <fullName evidence="4">Probable octanoyltransferase</fullName>
        <ecNumber evidence="4">2.3.1.181</ecNumber>
    </recommendedName>
    <alternativeName>
        <fullName evidence="4">Lipoate-protein ligase B</fullName>
    </alternativeName>
    <alternativeName>
        <fullName evidence="4">Lipoyl/octanoyl transferase</fullName>
    </alternativeName>
    <alternativeName>
        <fullName evidence="4">Octanoyl-[acyl-carrier-protein]-protein N-octanoyltransferase</fullName>
    </alternativeName>
</protein>
<comment type="catalytic activity">
    <reaction evidence="4 5">
        <text>octanoyl-[ACP] + L-lysyl-[protein] = N(6)-octanoyl-L-lysyl-[protein] + holo-[ACP] + H(+)</text>
        <dbReference type="Rhea" id="RHEA:17665"/>
        <dbReference type="Rhea" id="RHEA-COMP:9636"/>
        <dbReference type="Rhea" id="RHEA-COMP:9685"/>
        <dbReference type="Rhea" id="RHEA-COMP:9752"/>
        <dbReference type="Rhea" id="RHEA-COMP:9928"/>
        <dbReference type="ChEBI" id="CHEBI:15378"/>
        <dbReference type="ChEBI" id="CHEBI:29969"/>
        <dbReference type="ChEBI" id="CHEBI:64479"/>
        <dbReference type="ChEBI" id="CHEBI:78463"/>
        <dbReference type="ChEBI" id="CHEBI:78809"/>
        <dbReference type="EC" id="2.3.1.181"/>
    </reaction>
</comment>
<keyword evidence="4" id="KW-0963">Cytoplasm</keyword>
<feature type="site" description="Lowers pKa of active site Cys" evidence="4 8">
    <location>
        <position position="129"/>
    </location>
</feature>
<gene>
    <name evidence="4 10" type="primary">lipB</name>
    <name evidence="10" type="ORF">OXIME_000514</name>
</gene>
<evidence type="ECO:0000256" key="2">
    <source>
        <dbReference type="ARBA" id="ARBA00022679"/>
    </source>
</evidence>
<proteinExistence type="inferred from homology"/>
<evidence type="ECO:0000256" key="3">
    <source>
        <dbReference type="ARBA" id="ARBA00023315"/>
    </source>
</evidence>
<dbReference type="PIRSF" id="PIRSF016262">
    <property type="entry name" value="LPLase"/>
    <property type="match status" value="1"/>
</dbReference>
<comment type="miscellaneous">
    <text evidence="4">In the reaction, the free carboxyl group of octanoic acid is attached via an amide linkage to the epsilon-amino group of a specific lysine residue of lipoyl domains of lipoate-dependent enzymes.</text>
</comment>
<keyword evidence="3 4" id="KW-0012">Acyltransferase</keyword>
<dbReference type="PANTHER" id="PTHR10993">
    <property type="entry name" value="OCTANOYLTRANSFERASE"/>
    <property type="match status" value="1"/>
</dbReference>
<dbReference type="NCBIfam" id="TIGR00214">
    <property type="entry name" value="lipB"/>
    <property type="match status" value="1"/>
</dbReference>
<evidence type="ECO:0000256" key="7">
    <source>
        <dbReference type="PIRSR" id="PIRSR016262-2"/>
    </source>
</evidence>
<reference evidence="10 11" key="1">
    <citation type="submission" date="2023-09" db="EMBL/GenBank/DDBJ databases">
        <authorList>
            <person name="Golyshina O.V."/>
            <person name="Lunev E.A."/>
            <person name="Bargiela R."/>
            <person name="Gaines M.C."/>
            <person name="Daum B."/>
            <person name="Bale N.J."/>
            <person name="Koenen M."/>
            <person name="Sinninghe Damst J.S."/>
            <person name="Yakimov M."/>
            <person name="Golyshin P.N."/>
        </authorList>
    </citation>
    <scope>NUCLEOTIDE SEQUENCE [LARGE SCALE GENOMIC DNA]</scope>
    <source>
        <strain evidence="10 11">M1</strain>
    </source>
</reference>
<evidence type="ECO:0000313" key="11">
    <source>
        <dbReference type="Proteomes" id="UP001451606"/>
    </source>
</evidence>
<name>A0AAX4NFC3_9ARCH</name>
<dbReference type="AlphaFoldDB" id="A0AAX4NFC3"/>
<dbReference type="InterPro" id="IPR004143">
    <property type="entry name" value="BPL_LPL_catalytic"/>
</dbReference>
<evidence type="ECO:0000256" key="1">
    <source>
        <dbReference type="ARBA" id="ARBA00004821"/>
    </source>
</evidence>
<comment type="subcellular location">
    <subcellularLocation>
        <location evidence="4">Cytoplasm</location>
    </subcellularLocation>
</comment>
<evidence type="ECO:0000256" key="6">
    <source>
        <dbReference type="PIRSR" id="PIRSR016262-1"/>
    </source>
</evidence>
<organism evidence="10 11">
    <name type="scientific">Oxyplasma meridianum</name>
    <dbReference type="NCBI Taxonomy" id="3073602"/>
    <lineage>
        <taxon>Archaea</taxon>
        <taxon>Methanobacteriati</taxon>
        <taxon>Thermoplasmatota</taxon>
        <taxon>Thermoplasmata</taxon>
        <taxon>Thermoplasmatales</taxon>
        <taxon>Thermoplasmataceae</taxon>
        <taxon>Oxyplasma</taxon>
    </lineage>
</organism>
<dbReference type="PROSITE" id="PS51733">
    <property type="entry name" value="BPL_LPL_CATALYTIC"/>
    <property type="match status" value="1"/>
</dbReference>
<feature type="binding site" evidence="4 7">
    <location>
        <begin position="145"/>
        <end position="147"/>
    </location>
    <ligand>
        <name>substrate</name>
    </ligand>
</feature>
<dbReference type="Gene3D" id="3.30.930.10">
    <property type="entry name" value="Bira Bifunctional Protein, Domain 2"/>
    <property type="match status" value="1"/>
</dbReference>
<accession>A0AAX4NFC3</accession>
<feature type="active site" description="Acyl-thioester intermediate" evidence="4 6">
    <location>
        <position position="163"/>
    </location>
</feature>